<dbReference type="Proteomes" id="UP000051379">
    <property type="component" value="Unassembled WGS sequence"/>
</dbReference>
<accession>A0ABR5P759</accession>
<evidence type="ECO:0008006" key="3">
    <source>
        <dbReference type="Google" id="ProtNLM"/>
    </source>
</evidence>
<gene>
    <name evidence="1" type="ORF">FC88_GL000119</name>
</gene>
<protein>
    <recommendedName>
        <fullName evidence="3">ABC transporter domain-containing protein</fullName>
    </recommendedName>
</protein>
<comment type="caution">
    <text evidence="1">The sequence shown here is derived from an EMBL/GenBank/DDBJ whole genome shotgun (WGS) entry which is preliminary data.</text>
</comment>
<dbReference type="RefSeq" id="WP_157060439.1">
    <property type="nucleotide sequence ID" value="NZ_AZDO01000075.1"/>
</dbReference>
<proteinExistence type="predicted"/>
<evidence type="ECO:0000313" key="2">
    <source>
        <dbReference type="Proteomes" id="UP000051379"/>
    </source>
</evidence>
<dbReference type="EMBL" id="AZDO01000075">
    <property type="protein sequence ID" value="KRK94121.1"/>
    <property type="molecule type" value="Genomic_DNA"/>
</dbReference>
<keyword evidence="2" id="KW-1185">Reference proteome</keyword>
<dbReference type="Gene3D" id="3.40.50.300">
    <property type="entry name" value="P-loop containing nucleotide triphosphate hydrolases"/>
    <property type="match status" value="1"/>
</dbReference>
<evidence type="ECO:0000313" key="1">
    <source>
        <dbReference type="EMBL" id="KRK94121.1"/>
    </source>
</evidence>
<dbReference type="InterPro" id="IPR027417">
    <property type="entry name" value="P-loop_NTPase"/>
</dbReference>
<dbReference type="SUPFAM" id="SSF52540">
    <property type="entry name" value="P-loop containing nucleoside triphosphate hydrolases"/>
    <property type="match status" value="1"/>
</dbReference>
<organism evidence="1 2">
    <name type="scientific">Companilactobacillus futsaii JCM 17355</name>
    <dbReference type="NCBI Taxonomy" id="1423818"/>
    <lineage>
        <taxon>Bacteria</taxon>
        <taxon>Bacillati</taxon>
        <taxon>Bacillota</taxon>
        <taxon>Bacilli</taxon>
        <taxon>Lactobacillales</taxon>
        <taxon>Lactobacillaceae</taxon>
        <taxon>Companilactobacillus</taxon>
    </lineage>
</organism>
<reference evidence="1 2" key="1">
    <citation type="journal article" date="2015" name="Genome Announc.">
        <title>Expanding the biotechnology potential of lactobacilli through comparative genomics of 213 strains and associated genera.</title>
        <authorList>
            <person name="Sun Z."/>
            <person name="Harris H.M."/>
            <person name="McCann A."/>
            <person name="Guo C."/>
            <person name="Argimon S."/>
            <person name="Zhang W."/>
            <person name="Yang X."/>
            <person name="Jeffery I.B."/>
            <person name="Cooney J.C."/>
            <person name="Kagawa T.F."/>
            <person name="Liu W."/>
            <person name="Song Y."/>
            <person name="Salvetti E."/>
            <person name="Wrobel A."/>
            <person name="Rasinkangas P."/>
            <person name="Parkhill J."/>
            <person name="Rea M.C."/>
            <person name="O'Sullivan O."/>
            <person name="Ritari J."/>
            <person name="Douillard F.P."/>
            <person name="Paul Ross R."/>
            <person name="Yang R."/>
            <person name="Briner A.E."/>
            <person name="Felis G.E."/>
            <person name="de Vos W.M."/>
            <person name="Barrangou R."/>
            <person name="Klaenhammer T.R."/>
            <person name="Caufield P.W."/>
            <person name="Cui Y."/>
            <person name="Zhang H."/>
            <person name="O'Toole P.W."/>
        </authorList>
    </citation>
    <scope>NUCLEOTIDE SEQUENCE [LARGE SCALE GENOMIC DNA]</scope>
    <source>
        <strain evidence="1 2">JCM 17355</strain>
    </source>
</reference>
<name>A0ABR5P759_9LACO</name>
<sequence length="52" mass="5557">MDTLAINLSNVELTLGGQDILTIPQLSIYENERIGIIGKNGVGKTSQIARTS</sequence>